<dbReference type="AlphaFoldDB" id="A0A840RVZ4"/>
<keyword evidence="6" id="KW-1185">Reference proteome</keyword>
<comment type="caution">
    <text evidence="5">The sequence shown here is derived from an EMBL/GenBank/DDBJ whole genome shotgun (WGS) entry which is preliminary data.</text>
</comment>
<dbReference type="GO" id="GO:0033592">
    <property type="term" value="F:RNA strand annealing activity"/>
    <property type="evidence" value="ECO:0007669"/>
    <property type="project" value="InterPro"/>
</dbReference>
<dbReference type="Gene3D" id="1.10.1710.10">
    <property type="entry name" value="ProQ/FinO domain"/>
    <property type="match status" value="1"/>
</dbReference>
<dbReference type="GO" id="GO:0034057">
    <property type="term" value="F:RNA strand-exchange activity"/>
    <property type="evidence" value="ECO:0007669"/>
    <property type="project" value="InterPro"/>
</dbReference>
<organism evidence="5 6">
    <name type="scientific">Glaciimonas immobilis</name>
    <dbReference type="NCBI Taxonomy" id="728004"/>
    <lineage>
        <taxon>Bacteria</taxon>
        <taxon>Pseudomonadati</taxon>
        <taxon>Pseudomonadota</taxon>
        <taxon>Betaproteobacteria</taxon>
        <taxon>Burkholderiales</taxon>
        <taxon>Oxalobacteraceae</taxon>
        <taxon>Glaciimonas</taxon>
    </lineage>
</organism>
<evidence type="ECO:0000313" key="5">
    <source>
        <dbReference type="EMBL" id="MBB5201268.1"/>
    </source>
</evidence>
<dbReference type="InterPro" id="IPR036442">
    <property type="entry name" value="ProQ/FinO_sf"/>
</dbReference>
<name>A0A840RVZ4_9BURK</name>
<evidence type="ECO:0000256" key="2">
    <source>
        <dbReference type="ARBA" id="ARBA00022884"/>
    </source>
</evidence>
<dbReference type="PANTHER" id="PTHR38106">
    <property type="entry name" value="RNA CHAPERONE PROQ"/>
    <property type="match status" value="1"/>
</dbReference>
<dbReference type="SUPFAM" id="SSF48657">
    <property type="entry name" value="FinO-like"/>
    <property type="match status" value="1"/>
</dbReference>
<dbReference type="InterPro" id="IPR023529">
    <property type="entry name" value="ProQ"/>
</dbReference>
<keyword evidence="3" id="KW-0143">Chaperone</keyword>
<dbReference type="Proteomes" id="UP000571084">
    <property type="component" value="Unassembled WGS sequence"/>
</dbReference>
<feature type="domain" description="ProQ/FinO" evidence="4">
    <location>
        <begin position="19"/>
        <end position="126"/>
    </location>
</feature>
<evidence type="ECO:0000313" key="6">
    <source>
        <dbReference type="Proteomes" id="UP000571084"/>
    </source>
</evidence>
<dbReference type="GO" id="GO:0010608">
    <property type="term" value="P:post-transcriptional regulation of gene expression"/>
    <property type="evidence" value="ECO:0007669"/>
    <property type="project" value="InterPro"/>
</dbReference>
<dbReference type="InterPro" id="IPR016103">
    <property type="entry name" value="ProQ/FinO"/>
</dbReference>
<dbReference type="EMBL" id="JACHHQ010000006">
    <property type="protein sequence ID" value="MBB5201268.1"/>
    <property type="molecule type" value="Genomic_DNA"/>
</dbReference>
<dbReference type="SMART" id="SM00945">
    <property type="entry name" value="ProQ"/>
    <property type="match status" value="1"/>
</dbReference>
<keyword evidence="1" id="KW-0963">Cytoplasm</keyword>
<evidence type="ECO:0000259" key="4">
    <source>
        <dbReference type="SMART" id="SM00945"/>
    </source>
</evidence>
<dbReference type="RefSeq" id="WP_245182420.1">
    <property type="nucleotide sequence ID" value="NZ_JAAOZT010000012.1"/>
</dbReference>
<accession>A0A840RVZ4</accession>
<gene>
    <name evidence="5" type="ORF">HNR39_003117</name>
</gene>
<keyword evidence="2" id="KW-0694">RNA-binding</keyword>
<dbReference type="GO" id="GO:0005829">
    <property type="term" value="C:cytosol"/>
    <property type="evidence" value="ECO:0007669"/>
    <property type="project" value="TreeGrafter"/>
</dbReference>
<sequence>MPSLVPSTTPDTTIPATLAPAQNARILLKDLQEKFAAFREFMPLAIGIDKQLIARCPELNRKVMRMALGMHVNSLRYLKGMEKATVRFDLDGNISDAVTDVHRTHASEILRERFKKNADHRKAQRIAEEAARVAEIEALQRAEKLNQLTAKFSRKG</sequence>
<evidence type="ECO:0000256" key="3">
    <source>
        <dbReference type="ARBA" id="ARBA00023186"/>
    </source>
</evidence>
<dbReference type="PANTHER" id="PTHR38106:SF1">
    <property type="entry name" value="RNA CHAPERONE PROQ"/>
    <property type="match status" value="1"/>
</dbReference>
<reference evidence="5 6" key="1">
    <citation type="submission" date="2020-08" db="EMBL/GenBank/DDBJ databases">
        <title>Genomic Encyclopedia of Type Strains, Phase IV (KMG-IV): sequencing the most valuable type-strain genomes for metagenomic binning, comparative biology and taxonomic classification.</title>
        <authorList>
            <person name="Goeker M."/>
        </authorList>
    </citation>
    <scope>NUCLEOTIDE SEQUENCE [LARGE SCALE GENOMIC DNA]</scope>
    <source>
        <strain evidence="5 6">DSM 23240</strain>
    </source>
</reference>
<protein>
    <submittedName>
        <fullName evidence="5">ProP effector</fullName>
    </submittedName>
</protein>
<dbReference type="Pfam" id="PF04352">
    <property type="entry name" value="ProQ"/>
    <property type="match status" value="1"/>
</dbReference>
<evidence type="ECO:0000256" key="1">
    <source>
        <dbReference type="ARBA" id="ARBA00022490"/>
    </source>
</evidence>
<proteinExistence type="predicted"/>